<accession>A0A9D4EEP1</accession>
<evidence type="ECO:0000313" key="6">
    <source>
        <dbReference type="EMBL" id="KAH3776747.1"/>
    </source>
</evidence>
<evidence type="ECO:0000256" key="3">
    <source>
        <dbReference type="ARBA" id="ARBA00022483"/>
    </source>
</evidence>
<protein>
    <recommendedName>
        <fullName evidence="4">Exocyst complex component 2</fullName>
    </recommendedName>
</protein>
<keyword evidence="3 4" id="KW-0268">Exocytosis</keyword>
<dbReference type="GO" id="GO:0006893">
    <property type="term" value="P:Golgi to plasma membrane transport"/>
    <property type="evidence" value="ECO:0007669"/>
    <property type="project" value="UniProtKB-UniRule"/>
</dbReference>
<keyword evidence="2 4" id="KW-0813">Transport</keyword>
<dbReference type="InterPro" id="IPR029175">
    <property type="entry name" value="EXOC2/Sec5"/>
</dbReference>
<feature type="non-terminal residue" evidence="6">
    <location>
        <position position="1"/>
    </location>
</feature>
<comment type="function">
    <text evidence="4">Component of the exocyst complex involved in the docking of exocytic vesicles with fusion sites on the plasma membrane.</text>
</comment>
<name>A0A9D4EEP1_DREPO</name>
<dbReference type="PANTHER" id="PTHR13043:SF1">
    <property type="entry name" value="EXOCYST COMPLEX COMPONENT 2"/>
    <property type="match status" value="1"/>
</dbReference>
<evidence type="ECO:0000256" key="2">
    <source>
        <dbReference type="ARBA" id="ARBA00022448"/>
    </source>
</evidence>
<dbReference type="GO" id="GO:0015031">
    <property type="term" value="P:protein transport"/>
    <property type="evidence" value="ECO:0007669"/>
    <property type="project" value="UniProtKB-KW"/>
</dbReference>
<comment type="subunit">
    <text evidence="4">Component of the exocyst complex.</text>
</comment>
<comment type="similarity">
    <text evidence="1 4">Belongs to the SEC5 family.</text>
</comment>
<evidence type="ECO:0000259" key="5">
    <source>
        <dbReference type="Pfam" id="PF15469"/>
    </source>
</evidence>
<dbReference type="AlphaFoldDB" id="A0A9D4EEP1"/>
<dbReference type="PANTHER" id="PTHR13043">
    <property type="entry name" value="EXOCYST COMPLEX COMPONENT SEC5"/>
    <property type="match status" value="1"/>
</dbReference>
<reference evidence="6" key="1">
    <citation type="journal article" date="2019" name="bioRxiv">
        <title>The Genome of the Zebra Mussel, Dreissena polymorpha: A Resource for Invasive Species Research.</title>
        <authorList>
            <person name="McCartney M.A."/>
            <person name="Auch B."/>
            <person name="Kono T."/>
            <person name="Mallez S."/>
            <person name="Zhang Y."/>
            <person name="Obille A."/>
            <person name="Becker A."/>
            <person name="Abrahante J.E."/>
            <person name="Garbe J."/>
            <person name="Badalamenti J.P."/>
            <person name="Herman A."/>
            <person name="Mangelson H."/>
            <person name="Liachko I."/>
            <person name="Sullivan S."/>
            <person name="Sone E.D."/>
            <person name="Koren S."/>
            <person name="Silverstein K.A.T."/>
            <person name="Beckman K.B."/>
            <person name="Gohl D.M."/>
        </authorList>
    </citation>
    <scope>NUCLEOTIDE SEQUENCE</scope>
    <source>
        <strain evidence="6">Duluth1</strain>
        <tissue evidence="6">Whole animal</tissue>
    </source>
</reference>
<dbReference type="Proteomes" id="UP000828390">
    <property type="component" value="Unassembled WGS sequence"/>
</dbReference>
<feature type="domain" description="Exocyst complex component EXOC2/Sec5 N-terminal" evidence="5">
    <location>
        <begin position="4"/>
        <end position="746"/>
    </location>
</feature>
<evidence type="ECO:0000313" key="7">
    <source>
        <dbReference type="Proteomes" id="UP000828390"/>
    </source>
</evidence>
<organism evidence="6 7">
    <name type="scientific">Dreissena polymorpha</name>
    <name type="common">Zebra mussel</name>
    <name type="synonym">Mytilus polymorpha</name>
    <dbReference type="NCBI Taxonomy" id="45954"/>
    <lineage>
        <taxon>Eukaryota</taxon>
        <taxon>Metazoa</taxon>
        <taxon>Spiralia</taxon>
        <taxon>Lophotrochozoa</taxon>
        <taxon>Mollusca</taxon>
        <taxon>Bivalvia</taxon>
        <taxon>Autobranchia</taxon>
        <taxon>Heteroconchia</taxon>
        <taxon>Euheterodonta</taxon>
        <taxon>Imparidentia</taxon>
        <taxon>Neoheterodontei</taxon>
        <taxon>Myida</taxon>
        <taxon>Dreissenoidea</taxon>
        <taxon>Dreissenidae</taxon>
        <taxon>Dreissena</taxon>
    </lineage>
</organism>
<keyword evidence="7" id="KW-1185">Reference proteome</keyword>
<reference evidence="6" key="2">
    <citation type="submission" date="2020-11" db="EMBL/GenBank/DDBJ databases">
        <authorList>
            <person name="McCartney M.A."/>
            <person name="Auch B."/>
            <person name="Kono T."/>
            <person name="Mallez S."/>
            <person name="Becker A."/>
            <person name="Gohl D.M."/>
            <person name="Silverstein K.A.T."/>
            <person name="Koren S."/>
            <person name="Bechman K.B."/>
            <person name="Herman A."/>
            <person name="Abrahante J.E."/>
            <person name="Garbe J."/>
        </authorList>
    </citation>
    <scope>NUCLEOTIDE SEQUENCE</scope>
    <source>
        <strain evidence="6">Duluth1</strain>
        <tissue evidence="6">Whole animal</tissue>
    </source>
</reference>
<dbReference type="GO" id="GO:0006887">
    <property type="term" value="P:exocytosis"/>
    <property type="evidence" value="ECO:0007669"/>
    <property type="project" value="UniProtKB-KW"/>
</dbReference>
<dbReference type="GO" id="GO:0000145">
    <property type="term" value="C:exocyst"/>
    <property type="evidence" value="ECO:0007669"/>
    <property type="project" value="UniProtKB-UniRule"/>
</dbReference>
<sequence>SGSMSLENFSPAWYLLENHQGASFEDLKLGLANMRLSSRSRSEGPTAFVKANIGAILDCLDSLNTMYDKFTQDDIQRGCIDSYAVSLFQAKSCADGLFQEVLGRKDQADQTRNALNVLQRFKFLFYLPLNMKRNIEKGDYSVVINDYIKARSLFAKKDVKVFQKVYKEVESMVESFRDMLRKKLMKLPNTLHEQKKIIGYLTSLEIRGDAAWECLTNQERWLHGLLVQCKTSHLEVSADPGSQKNSATLSVNYGRGSRGSSALGEPGFKFRTPQKVLFVEELTDIMTCNFPDFWKLGQAYISGQIGSREEVKPGKVPPGNKFKEMVSSLVKYFSNLIRAAFLPKSLATIPADTRKEYGAWSDSQDVSGAWLPHCVRYVRSCASSLCSQDLPGDCHDMIQELAFDMRTNCLKLLLNQAINDVRCLDSKETWMVELDDEFGGTTQLPALFENIVNEAIQHLHEVVVQNRSGESEIFSQRPVQKEATGLCQQLLEAFAPCLEHLALTNLDTGDQAAATLRPPAADKRTSYIEESTPEDTIPPKHKRLIIMLSNCNHTRSQLLPRLVENLNKHGYVEMNKVLQTCQATYKALDRKLFEAYIEEKSNPIVGVMEPHMYRGHFDWRHCKQPTDVRNYVKEVIMGLIEVHAEVFSISPAFVTPVMTRIVGAVSEEMSRLIQCVPELGTNGTIQAKLELMCLRDTVQLYQNKQSETSLREALEYLPDISEENEKKVEELMTTFRSQMKFQLMCFTKDKAAA</sequence>
<proteinExistence type="inferred from homology"/>
<gene>
    <name evidence="6" type="ORF">DPMN_178179</name>
</gene>
<keyword evidence="4" id="KW-0653">Protein transport</keyword>
<dbReference type="Pfam" id="PF15469">
    <property type="entry name" value="Sec5"/>
    <property type="match status" value="1"/>
</dbReference>
<comment type="caution">
    <text evidence="6">The sequence shown here is derived from an EMBL/GenBank/DDBJ whole genome shotgun (WGS) entry which is preliminary data.</text>
</comment>
<evidence type="ECO:0000256" key="1">
    <source>
        <dbReference type="ARBA" id="ARBA00010578"/>
    </source>
</evidence>
<dbReference type="EMBL" id="JAIWYP010000009">
    <property type="protein sequence ID" value="KAH3776747.1"/>
    <property type="molecule type" value="Genomic_DNA"/>
</dbReference>
<dbReference type="InterPro" id="IPR039481">
    <property type="entry name" value="EXOC2/Sec5_N_dom"/>
</dbReference>
<evidence type="ECO:0000256" key="4">
    <source>
        <dbReference type="RuleBase" id="RU365069"/>
    </source>
</evidence>